<dbReference type="Proteomes" id="UP000053958">
    <property type="component" value="Unassembled WGS sequence"/>
</dbReference>
<evidence type="ECO:0000313" key="2">
    <source>
        <dbReference type="EMBL" id="KKA17163.1"/>
    </source>
</evidence>
<comment type="caution">
    <text evidence="2">The sequence shown here is derived from an EMBL/GenBank/DDBJ whole genome shotgun (WGS) entry which is preliminary data.</text>
</comment>
<sequence>SPTSATRATSSSPSSTSSPCPSSTSASPRRAACRLRPSTCSSQTAMASGPPSSASFATLRIRSIWLRFRRSCRSVRACGRRTRPLSMRRSGRWSRSSMSIWRSSHRLEGVGI</sequence>
<dbReference type="AlphaFoldDB" id="A0A0F4YHS3"/>
<protein>
    <submittedName>
        <fullName evidence="2">Uncharacterized protein</fullName>
    </submittedName>
</protein>
<reference evidence="2 3" key="1">
    <citation type="submission" date="2015-04" db="EMBL/GenBank/DDBJ databases">
        <authorList>
            <person name="Heijne W.H."/>
            <person name="Fedorova N.D."/>
            <person name="Nierman W.C."/>
            <person name="Vollebregt A.W."/>
            <person name="Zhao Z."/>
            <person name="Wu L."/>
            <person name="Kumar M."/>
            <person name="Stam H."/>
            <person name="van den Berg M.A."/>
            <person name="Pel H.J."/>
        </authorList>
    </citation>
    <scope>NUCLEOTIDE SEQUENCE [LARGE SCALE GENOMIC DNA]</scope>
    <source>
        <strain evidence="2 3">CBS 393.64</strain>
    </source>
</reference>
<gene>
    <name evidence="2" type="ORF">T310_9197</name>
</gene>
<keyword evidence="3" id="KW-1185">Reference proteome</keyword>
<feature type="compositionally biased region" description="Low complexity" evidence="1">
    <location>
        <begin position="1"/>
        <end position="30"/>
    </location>
</feature>
<dbReference type="RefSeq" id="XP_013323775.1">
    <property type="nucleotide sequence ID" value="XM_013468321.1"/>
</dbReference>
<evidence type="ECO:0000313" key="3">
    <source>
        <dbReference type="Proteomes" id="UP000053958"/>
    </source>
</evidence>
<dbReference type="GeneID" id="25321156"/>
<evidence type="ECO:0000256" key="1">
    <source>
        <dbReference type="SAM" id="MobiDB-lite"/>
    </source>
</evidence>
<organism evidence="2 3">
    <name type="scientific">Rasamsonia emersonii (strain ATCC 16479 / CBS 393.64 / IMI 116815)</name>
    <dbReference type="NCBI Taxonomy" id="1408163"/>
    <lineage>
        <taxon>Eukaryota</taxon>
        <taxon>Fungi</taxon>
        <taxon>Dikarya</taxon>
        <taxon>Ascomycota</taxon>
        <taxon>Pezizomycotina</taxon>
        <taxon>Eurotiomycetes</taxon>
        <taxon>Eurotiomycetidae</taxon>
        <taxon>Eurotiales</taxon>
        <taxon>Trichocomaceae</taxon>
        <taxon>Rasamsonia</taxon>
    </lineage>
</organism>
<name>A0A0F4YHS3_RASE3</name>
<accession>A0A0F4YHS3</accession>
<proteinExistence type="predicted"/>
<feature type="compositionally biased region" description="Polar residues" evidence="1">
    <location>
        <begin position="38"/>
        <end position="54"/>
    </location>
</feature>
<feature type="non-terminal residue" evidence="2">
    <location>
        <position position="1"/>
    </location>
</feature>
<dbReference type="EMBL" id="LASV01000702">
    <property type="protein sequence ID" value="KKA17163.1"/>
    <property type="molecule type" value="Genomic_DNA"/>
</dbReference>
<feature type="region of interest" description="Disordered" evidence="1">
    <location>
        <begin position="1"/>
        <end position="54"/>
    </location>
</feature>